<dbReference type="EMBL" id="NNAY01003714">
    <property type="protein sequence ID" value="OXU18968.1"/>
    <property type="molecule type" value="Genomic_DNA"/>
</dbReference>
<comment type="caution">
    <text evidence="2">The sequence shown here is derived from an EMBL/GenBank/DDBJ whole genome shotgun (WGS) entry which is preliminary data.</text>
</comment>
<evidence type="ECO:0000256" key="1">
    <source>
        <dbReference type="SAM" id="SignalP"/>
    </source>
</evidence>
<keyword evidence="3" id="KW-1185">Reference proteome</keyword>
<proteinExistence type="predicted"/>
<reference evidence="2 3" key="1">
    <citation type="journal article" date="2017" name="Curr. Biol.">
        <title>The Evolution of Venom by Co-option of Single-Copy Genes.</title>
        <authorList>
            <person name="Martinson E.O."/>
            <person name="Mrinalini"/>
            <person name="Kelkar Y.D."/>
            <person name="Chang C.H."/>
            <person name="Werren J.H."/>
        </authorList>
    </citation>
    <scope>NUCLEOTIDE SEQUENCE [LARGE SCALE GENOMIC DNA]</scope>
    <source>
        <strain evidence="2 3">Alberta</strain>
        <tissue evidence="2">Whole body</tissue>
    </source>
</reference>
<dbReference type="Proteomes" id="UP000215335">
    <property type="component" value="Unassembled WGS sequence"/>
</dbReference>
<feature type="signal peptide" evidence="1">
    <location>
        <begin position="1"/>
        <end position="18"/>
    </location>
</feature>
<gene>
    <name evidence="2" type="ORF">TSAR_010460</name>
</gene>
<evidence type="ECO:0000313" key="2">
    <source>
        <dbReference type="EMBL" id="OXU18968.1"/>
    </source>
</evidence>
<evidence type="ECO:0000313" key="3">
    <source>
        <dbReference type="Proteomes" id="UP000215335"/>
    </source>
</evidence>
<name>A0A232EKX6_9HYME</name>
<dbReference type="AlphaFoldDB" id="A0A232EKX6"/>
<keyword evidence="1" id="KW-0732">Signal</keyword>
<sequence>MNSLSVSLFIAFAIFTQSYECRKVEPQVKVVDTDTWYYNKEYVNALKYIVTKGNATYNHITLHWDLKKDLPADLRLISKVYVTDSSYKTGHLLLIDDTPVCVKSDHYELLPKVLIVDESLLNGKCIKKGVYDMEDMGQLRFEQLVPDLHKEGNYYKVDYRLGTDTETVLIATFYTEWGYLKDY</sequence>
<feature type="chain" id="PRO_5012918003" evidence="1">
    <location>
        <begin position="19"/>
        <end position="183"/>
    </location>
</feature>
<organism evidence="2 3">
    <name type="scientific">Trichomalopsis sarcophagae</name>
    <dbReference type="NCBI Taxonomy" id="543379"/>
    <lineage>
        <taxon>Eukaryota</taxon>
        <taxon>Metazoa</taxon>
        <taxon>Ecdysozoa</taxon>
        <taxon>Arthropoda</taxon>
        <taxon>Hexapoda</taxon>
        <taxon>Insecta</taxon>
        <taxon>Pterygota</taxon>
        <taxon>Neoptera</taxon>
        <taxon>Endopterygota</taxon>
        <taxon>Hymenoptera</taxon>
        <taxon>Apocrita</taxon>
        <taxon>Proctotrupomorpha</taxon>
        <taxon>Chalcidoidea</taxon>
        <taxon>Pteromalidae</taxon>
        <taxon>Pteromalinae</taxon>
        <taxon>Trichomalopsis</taxon>
    </lineage>
</organism>
<accession>A0A232EKX6</accession>
<protein>
    <submittedName>
        <fullName evidence="2">Uncharacterized protein</fullName>
    </submittedName>
</protein>